<feature type="chain" id="PRO_5045740695" evidence="5">
    <location>
        <begin position="24"/>
        <end position="551"/>
    </location>
</feature>
<dbReference type="PIRSF" id="PIRSF002741">
    <property type="entry name" value="MppA"/>
    <property type="match status" value="1"/>
</dbReference>
<gene>
    <name evidence="7" type="ORF">PQ472_11325</name>
</gene>
<evidence type="ECO:0000259" key="6">
    <source>
        <dbReference type="Pfam" id="PF00496"/>
    </source>
</evidence>
<dbReference type="CDD" id="cd08504">
    <property type="entry name" value="PBP2_OppA"/>
    <property type="match status" value="1"/>
</dbReference>
<proteinExistence type="inferred from homology"/>
<dbReference type="PROSITE" id="PS01040">
    <property type="entry name" value="SBP_BACTERIAL_5"/>
    <property type="match status" value="1"/>
</dbReference>
<dbReference type="Proteomes" id="UP001220377">
    <property type="component" value="Chromosome"/>
</dbReference>
<dbReference type="PANTHER" id="PTHR30290">
    <property type="entry name" value="PERIPLASMIC BINDING COMPONENT OF ABC TRANSPORTER"/>
    <property type="match status" value="1"/>
</dbReference>
<dbReference type="Pfam" id="PF00496">
    <property type="entry name" value="SBP_bac_5"/>
    <property type="match status" value="1"/>
</dbReference>
<organism evidence="7 8">
    <name type="scientific">Lacticaseibacillus pabuli</name>
    <dbReference type="NCBI Taxonomy" id="3025672"/>
    <lineage>
        <taxon>Bacteria</taxon>
        <taxon>Bacillati</taxon>
        <taxon>Bacillota</taxon>
        <taxon>Bacilli</taxon>
        <taxon>Lactobacillales</taxon>
        <taxon>Lactobacillaceae</taxon>
        <taxon>Lacticaseibacillus</taxon>
    </lineage>
</organism>
<evidence type="ECO:0000256" key="5">
    <source>
        <dbReference type="SAM" id="SignalP"/>
    </source>
</evidence>
<keyword evidence="8" id="KW-1185">Reference proteome</keyword>
<feature type="domain" description="Solute-binding protein family 5" evidence="6">
    <location>
        <begin position="76"/>
        <end position="470"/>
    </location>
</feature>
<keyword evidence="3" id="KW-0813">Transport</keyword>
<comment type="subcellular location">
    <subcellularLocation>
        <location evidence="1">Cell membrane</location>
        <topology evidence="1">Lipid-anchor</topology>
    </subcellularLocation>
</comment>
<keyword evidence="4 5" id="KW-0732">Signal</keyword>
<dbReference type="InterPro" id="IPR000914">
    <property type="entry name" value="SBP_5_dom"/>
</dbReference>
<dbReference type="EMBL" id="CP117884">
    <property type="protein sequence ID" value="WDF82468.1"/>
    <property type="molecule type" value="Genomic_DNA"/>
</dbReference>
<name>A0ABY7WQJ9_9LACO</name>
<evidence type="ECO:0000313" key="8">
    <source>
        <dbReference type="Proteomes" id="UP001220377"/>
    </source>
</evidence>
<sequence length="551" mass="60585">MKKNWQKIVAVSATVALSALVLAACGGKSNSASNKQVLNLPAAAQLDTIDISKSTGYGQTGNVYESFYRLGKKGKPIAGLAASSKKSADGKTWQFTIRKNAKWSNGDPITASDFVYSWRRSVTPKTASPYAYLFTGVKNADAISTGKADPATLGIKATGKRTLQIQLDQPIGYFKVLMAYPLFGPQSQKVADKYGKKYGTNAKYSVYSGPFKVSKWNGTANTWSFSKNPYYWDKSKVKLNKINYQVVSDSATSLDLFQTNKLDMSQLDPTQVSNYAKNKEYHTYPYSFVSFLNYNFNSKNAKTNKLLNNGNFRQALSASLDRKLLSKKVVGVNTIIPTGFVASSLASNPETGTDFSKDQQISGVNTYDKALAKSKWDAAKRETGISKAKITLLAASDSGDDPTAKEVVQYVKAQVEDLMPGMSINIKLMPTQGANEQEKNGDYDIMLSGWGADYNDPMSFLQIMTKGSAYNYGKYANVQYNTLVNKAATSDANNPKARWNDMVQASKIISRDQAVTPLYQSVYSWMQKSNVHGLVHNTAGTQWSYKTAYIK</sequence>
<dbReference type="Gene3D" id="3.90.76.10">
    <property type="entry name" value="Dipeptide-binding Protein, Domain 1"/>
    <property type="match status" value="1"/>
</dbReference>
<feature type="signal peptide" evidence="5">
    <location>
        <begin position="1"/>
        <end position="23"/>
    </location>
</feature>
<dbReference type="RefSeq" id="WP_274259948.1">
    <property type="nucleotide sequence ID" value="NZ_CP117884.1"/>
</dbReference>
<evidence type="ECO:0000313" key="7">
    <source>
        <dbReference type="EMBL" id="WDF82468.1"/>
    </source>
</evidence>
<dbReference type="SUPFAM" id="SSF53850">
    <property type="entry name" value="Periplasmic binding protein-like II"/>
    <property type="match status" value="1"/>
</dbReference>
<dbReference type="Gene3D" id="3.40.190.10">
    <property type="entry name" value="Periplasmic binding protein-like II"/>
    <property type="match status" value="1"/>
</dbReference>
<protein>
    <submittedName>
        <fullName evidence="7">Peptide ABC transporter substrate-binding protein</fullName>
    </submittedName>
</protein>
<comment type="similarity">
    <text evidence="2">Belongs to the bacterial solute-binding protein 5 family.</text>
</comment>
<dbReference type="InterPro" id="IPR030678">
    <property type="entry name" value="Peptide/Ni-bd"/>
</dbReference>
<dbReference type="InterPro" id="IPR039424">
    <property type="entry name" value="SBP_5"/>
</dbReference>
<evidence type="ECO:0000256" key="3">
    <source>
        <dbReference type="ARBA" id="ARBA00022448"/>
    </source>
</evidence>
<evidence type="ECO:0000256" key="1">
    <source>
        <dbReference type="ARBA" id="ARBA00004193"/>
    </source>
</evidence>
<dbReference type="PROSITE" id="PS51257">
    <property type="entry name" value="PROKAR_LIPOPROTEIN"/>
    <property type="match status" value="1"/>
</dbReference>
<dbReference type="PANTHER" id="PTHR30290:SF10">
    <property type="entry name" value="PERIPLASMIC OLIGOPEPTIDE-BINDING PROTEIN-RELATED"/>
    <property type="match status" value="1"/>
</dbReference>
<reference evidence="7 8" key="1">
    <citation type="submission" date="2023-02" db="EMBL/GenBank/DDBJ databases">
        <title>Genome sequence of Lacticaseibacillus sp. KACC 23028.</title>
        <authorList>
            <person name="Kim S."/>
            <person name="Heo J."/>
            <person name="Kwon S.-W."/>
        </authorList>
    </citation>
    <scope>NUCLEOTIDE SEQUENCE [LARGE SCALE GENOMIC DNA]</scope>
    <source>
        <strain evidence="7 8">KACC 23028</strain>
    </source>
</reference>
<accession>A0ABY7WQJ9</accession>
<evidence type="ECO:0000256" key="2">
    <source>
        <dbReference type="ARBA" id="ARBA00005695"/>
    </source>
</evidence>
<dbReference type="InterPro" id="IPR023765">
    <property type="entry name" value="SBP_5_CS"/>
</dbReference>
<dbReference type="Gene3D" id="3.10.105.10">
    <property type="entry name" value="Dipeptide-binding Protein, Domain 3"/>
    <property type="match status" value="1"/>
</dbReference>
<evidence type="ECO:0000256" key="4">
    <source>
        <dbReference type="ARBA" id="ARBA00022729"/>
    </source>
</evidence>